<name>A0A1Y2H9Y1_9FUNG</name>
<accession>A0A1Y2H9Y1</accession>
<dbReference type="AlphaFoldDB" id="A0A1Y2H9Y1"/>
<gene>
    <name evidence="1" type="ORF">BCR44DRAFT_1442624</name>
</gene>
<evidence type="ECO:0000313" key="1">
    <source>
        <dbReference type="EMBL" id="ORZ31305.1"/>
    </source>
</evidence>
<comment type="caution">
    <text evidence="1">The sequence shown here is derived from an EMBL/GenBank/DDBJ whole genome shotgun (WGS) entry which is preliminary data.</text>
</comment>
<sequence>MSGGRGWASMFALAVARPVDDDKFSHWATGHQRLLSELFRLNLCDFPASSGCAHGVVRLWPWAAPLFRNPDSSCSLGPIGAKDFVSKYTSPSR</sequence>
<reference evidence="1 2" key="1">
    <citation type="submission" date="2016-07" db="EMBL/GenBank/DDBJ databases">
        <title>Pervasive Adenine N6-methylation of Active Genes in Fungi.</title>
        <authorList>
            <consortium name="DOE Joint Genome Institute"/>
            <person name="Mondo S.J."/>
            <person name="Dannebaum R.O."/>
            <person name="Kuo R.C."/>
            <person name="Labutti K."/>
            <person name="Haridas S."/>
            <person name="Kuo A."/>
            <person name="Salamov A."/>
            <person name="Ahrendt S.R."/>
            <person name="Lipzen A."/>
            <person name="Sullivan W."/>
            <person name="Andreopoulos W.B."/>
            <person name="Clum A."/>
            <person name="Lindquist E."/>
            <person name="Daum C."/>
            <person name="Ramamoorthy G.K."/>
            <person name="Gryganskyi A."/>
            <person name="Culley D."/>
            <person name="Magnuson J.K."/>
            <person name="James T.Y."/>
            <person name="O'Malley M.A."/>
            <person name="Stajich J.E."/>
            <person name="Spatafora J.W."/>
            <person name="Visel A."/>
            <person name="Grigoriev I.V."/>
        </authorList>
    </citation>
    <scope>NUCLEOTIDE SEQUENCE [LARGE SCALE GENOMIC DNA]</scope>
    <source>
        <strain evidence="1 2">PL171</strain>
    </source>
</reference>
<evidence type="ECO:0000313" key="2">
    <source>
        <dbReference type="Proteomes" id="UP000193411"/>
    </source>
</evidence>
<dbReference type="EMBL" id="MCFL01000062">
    <property type="protein sequence ID" value="ORZ31305.1"/>
    <property type="molecule type" value="Genomic_DNA"/>
</dbReference>
<protein>
    <submittedName>
        <fullName evidence="1">Uncharacterized protein</fullName>
    </submittedName>
</protein>
<organism evidence="1 2">
    <name type="scientific">Catenaria anguillulae PL171</name>
    <dbReference type="NCBI Taxonomy" id="765915"/>
    <lineage>
        <taxon>Eukaryota</taxon>
        <taxon>Fungi</taxon>
        <taxon>Fungi incertae sedis</taxon>
        <taxon>Blastocladiomycota</taxon>
        <taxon>Blastocladiomycetes</taxon>
        <taxon>Blastocladiales</taxon>
        <taxon>Catenariaceae</taxon>
        <taxon>Catenaria</taxon>
    </lineage>
</organism>
<keyword evidence="2" id="KW-1185">Reference proteome</keyword>
<dbReference type="Proteomes" id="UP000193411">
    <property type="component" value="Unassembled WGS sequence"/>
</dbReference>
<proteinExistence type="predicted"/>